<organism evidence="1 2">
    <name type="scientific">Pteropus alecto</name>
    <name type="common">Black flying fox</name>
    <dbReference type="NCBI Taxonomy" id="9402"/>
    <lineage>
        <taxon>Eukaryota</taxon>
        <taxon>Metazoa</taxon>
        <taxon>Chordata</taxon>
        <taxon>Craniata</taxon>
        <taxon>Vertebrata</taxon>
        <taxon>Euteleostomi</taxon>
        <taxon>Mammalia</taxon>
        <taxon>Eutheria</taxon>
        <taxon>Laurasiatheria</taxon>
        <taxon>Chiroptera</taxon>
        <taxon>Yinpterochiroptera</taxon>
        <taxon>Pteropodoidea</taxon>
        <taxon>Pteropodidae</taxon>
        <taxon>Pteropodinae</taxon>
        <taxon>Pteropus</taxon>
    </lineage>
</organism>
<proteinExistence type="predicted"/>
<dbReference type="AlphaFoldDB" id="L5K4K3"/>
<name>L5K4K3_PTEAL</name>
<accession>L5K4K3</accession>
<reference evidence="2" key="1">
    <citation type="journal article" date="2013" name="Science">
        <title>Comparative analysis of bat genomes provides insight into the evolution of flight and immunity.</title>
        <authorList>
            <person name="Zhang G."/>
            <person name="Cowled C."/>
            <person name="Shi Z."/>
            <person name="Huang Z."/>
            <person name="Bishop-Lilly K.A."/>
            <person name="Fang X."/>
            <person name="Wynne J.W."/>
            <person name="Xiong Z."/>
            <person name="Baker M.L."/>
            <person name="Zhao W."/>
            <person name="Tachedjian M."/>
            <person name="Zhu Y."/>
            <person name="Zhou P."/>
            <person name="Jiang X."/>
            <person name="Ng J."/>
            <person name="Yang L."/>
            <person name="Wu L."/>
            <person name="Xiao J."/>
            <person name="Feng Y."/>
            <person name="Chen Y."/>
            <person name="Sun X."/>
            <person name="Zhang Y."/>
            <person name="Marsh G.A."/>
            <person name="Crameri G."/>
            <person name="Broder C.C."/>
            <person name="Frey K.G."/>
            <person name="Wang L.F."/>
            <person name="Wang J."/>
        </authorList>
    </citation>
    <scope>NUCLEOTIDE SEQUENCE [LARGE SCALE GENOMIC DNA]</scope>
</reference>
<keyword evidence="2" id="KW-1185">Reference proteome</keyword>
<gene>
    <name evidence="1" type="ORF">PAL_GLEAN10023163</name>
</gene>
<dbReference type="Proteomes" id="UP000010552">
    <property type="component" value="Unassembled WGS sequence"/>
</dbReference>
<evidence type="ECO:0000313" key="2">
    <source>
        <dbReference type="Proteomes" id="UP000010552"/>
    </source>
</evidence>
<evidence type="ECO:0000313" key="1">
    <source>
        <dbReference type="EMBL" id="ELK05706.1"/>
    </source>
</evidence>
<sequence length="81" mass="9213">MKKEPSACHSKCDCAHTPLLADTRRISGFLYLLSLVPLPNCYTWWCLCLQHSQTPSHWLSEISSHQEHFTGLDIGTWAIVT</sequence>
<protein>
    <submittedName>
        <fullName evidence="1">Uncharacterized protein</fullName>
    </submittedName>
</protein>
<dbReference type="InParanoid" id="L5K4K3"/>
<dbReference type="EMBL" id="KB031041">
    <property type="protein sequence ID" value="ELK05706.1"/>
    <property type="molecule type" value="Genomic_DNA"/>
</dbReference>